<accession>A0ABM8W6G0</accession>
<keyword evidence="3" id="KW-1185">Reference proteome</keyword>
<reference evidence="2 3" key="1">
    <citation type="submission" date="2021-06" db="EMBL/GenBank/DDBJ databases">
        <authorList>
            <person name="Kallberg Y."/>
            <person name="Tangrot J."/>
            <person name="Rosling A."/>
        </authorList>
    </citation>
    <scope>NUCLEOTIDE SEQUENCE [LARGE SCALE GENOMIC DNA]</scope>
    <source>
        <strain evidence="2 3">120-4 pot B 10/14</strain>
    </source>
</reference>
<evidence type="ECO:0000313" key="2">
    <source>
        <dbReference type="EMBL" id="CAG8537942.1"/>
    </source>
</evidence>
<proteinExistence type="predicted"/>
<sequence length="50" mass="5925">MENVNKRIGKSTNLSKELKRKLSKNSGKEVEELEQFIEPLKNHWDLEVEK</sequence>
<feature type="region of interest" description="Disordered" evidence="1">
    <location>
        <begin position="1"/>
        <end position="28"/>
    </location>
</feature>
<gene>
    <name evidence="2" type="ORF">GMARGA_LOCUS3940</name>
</gene>
<organism evidence="2 3">
    <name type="scientific">Gigaspora margarita</name>
    <dbReference type="NCBI Taxonomy" id="4874"/>
    <lineage>
        <taxon>Eukaryota</taxon>
        <taxon>Fungi</taxon>
        <taxon>Fungi incertae sedis</taxon>
        <taxon>Mucoromycota</taxon>
        <taxon>Glomeromycotina</taxon>
        <taxon>Glomeromycetes</taxon>
        <taxon>Diversisporales</taxon>
        <taxon>Gigasporaceae</taxon>
        <taxon>Gigaspora</taxon>
    </lineage>
</organism>
<dbReference type="Proteomes" id="UP000789901">
    <property type="component" value="Unassembled WGS sequence"/>
</dbReference>
<comment type="caution">
    <text evidence="2">The sequence shown here is derived from an EMBL/GenBank/DDBJ whole genome shotgun (WGS) entry which is preliminary data.</text>
</comment>
<evidence type="ECO:0000256" key="1">
    <source>
        <dbReference type="SAM" id="MobiDB-lite"/>
    </source>
</evidence>
<dbReference type="EMBL" id="CAJVQB010001489">
    <property type="protein sequence ID" value="CAG8537942.1"/>
    <property type="molecule type" value="Genomic_DNA"/>
</dbReference>
<protein>
    <submittedName>
        <fullName evidence="2">36005_t:CDS:1</fullName>
    </submittedName>
</protein>
<name>A0ABM8W6G0_GIGMA</name>
<evidence type="ECO:0000313" key="3">
    <source>
        <dbReference type="Proteomes" id="UP000789901"/>
    </source>
</evidence>